<dbReference type="Proteomes" id="UP000019249">
    <property type="component" value="Unassembled WGS sequence"/>
</dbReference>
<gene>
    <name evidence="2" type="ORF">MFLO_06034</name>
</gene>
<keyword evidence="3" id="KW-1185">Reference proteome</keyword>
<comment type="caution">
    <text evidence="2">The sequence shown here is derived from an EMBL/GenBank/DDBJ whole genome shotgun (WGS) entry which is preliminary data.</text>
</comment>
<evidence type="ECO:0000313" key="3">
    <source>
        <dbReference type="Proteomes" id="UP000019249"/>
    </source>
</evidence>
<feature type="region of interest" description="Disordered" evidence="1">
    <location>
        <begin position="12"/>
        <end position="33"/>
    </location>
</feature>
<protein>
    <recommendedName>
        <fullName evidence="4">Lipoprotein</fullName>
    </recommendedName>
</protein>
<organism evidence="2 3">
    <name type="scientific">Listeria floridensis FSL S10-1187</name>
    <dbReference type="NCBI Taxonomy" id="1265817"/>
    <lineage>
        <taxon>Bacteria</taxon>
        <taxon>Bacillati</taxon>
        <taxon>Bacillota</taxon>
        <taxon>Bacilli</taxon>
        <taxon>Bacillales</taxon>
        <taxon>Listeriaceae</taxon>
        <taxon>Listeria</taxon>
    </lineage>
</organism>
<name>A0ABP3B037_9LIST</name>
<feature type="compositionally biased region" description="Basic and acidic residues" evidence="1">
    <location>
        <begin position="15"/>
        <end position="33"/>
    </location>
</feature>
<evidence type="ECO:0008006" key="4">
    <source>
        <dbReference type="Google" id="ProtNLM"/>
    </source>
</evidence>
<dbReference type="EMBL" id="AODF01000009">
    <property type="protein sequence ID" value="EUJ32828.1"/>
    <property type="molecule type" value="Genomic_DNA"/>
</dbReference>
<proteinExistence type="predicted"/>
<accession>A0ABP3B037</accession>
<reference evidence="2 3" key="1">
    <citation type="journal article" date="2014" name="Int. J. Syst. Evol. Microbiol.">
        <title>Listeria floridensis sp. nov., Listeria aquatica sp. nov., Listeria cornellensis sp. nov., Listeria riparia sp. nov. and Listeria grandensis sp. nov., from agricultural and natural environments.</title>
        <authorList>
            <person name="den Bakker H.C."/>
            <person name="Warchocki S."/>
            <person name="Wright E.M."/>
            <person name="Allred A.F."/>
            <person name="Ahlstrom C."/>
            <person name="Manuel C.S."/>
            <person name="Stasiewicz M.J."/>
            <person name="Burrell A."/>
            <person name="Roof S."/>
            <person name="Strawn L."/>
            <person name="Fortes E.D."/>
            <person name="Nightingale K.K."/>
            <person name="Kephart D."/>
            <person name="Wiedmann M."/>
        </authorList>
    </citation>
    <scope>NUCLEOTIDE SEQUENCE [LARGE SCALE GENOMIC DNA]</scope>
    <source>
        <strain evidence="2 3">FSL S10-1187</strain>
    </source>
</reference>
<evidence type="ECO:0000256" key="1">
    <source>
        <dbReference type="SAM" id="MobiDB-lite"/>
    </source>
</evidence>
<sequence length="163" mass="17108">MVVLAFSLAACSSGAKDDSSKKEDTKTSTSSSKEKVLNYYMDVVSQISDKNADFSAFQQAQSADPKPTDAELSELAKKGTVSAQAVSDMLKDEKVPDLGKSTDKFKTAISDLSAAYGQEAEALKAAKPDTAAADEALQKAADEIAKILKDNGLAGSDILTDTM</sequence>
<dbReference type="RefSeq" id="WP_036096868.1">
    <property type="nucleotide sequence ID" value="NZ_AODF01000009.1"/>
</dbReference>
<evidence type="ECO:0000313" key="2">
    <source>
        <dbReference type="EMBL" id="EUJ32828.1"/>
    </source>
</evidence>